<evidence type="ECO:0000313" key="3">
    <source>
        <dbReference type="Proteomes" id="UP000475862"/>
    </source>
</evidence>
<reference evidence="2 3" key="1">
    <citation type="submission" date="2019-08" db="EMBL/GenBank/DDBJ databases">
        <title>The genome of the soybean aphid Biotype 1, its phylome, world population structure and adaptation to the North American continent.</title>
        <authorList>
            <person name="Giordano R."/>
            <person name="Donthu R.K."/>
            <person name="Hernandez A.G."/>
            <person name="Wright C.L."/>
            <person name="Zimin A.V."/>
        </authorList>
    </citation>
    <scope>NUCLEOTIDE SEQUENCE [LARGE SCALE GENOMIC DNA]</scope>
    <source>
        <tissue evidence="2">Whole aphids</tissue>
    </source>
</reference>
<evidence type="ECO:0000313" key="2">
    <source>
        <dbReference type="EMBL" id="KAE9525259.1"/>
    </source>
</evidence>
<evidence type="ECO:0000256" key="1">
    <source>
        <dbReference type="SAM" id="Phobius"/>
    </source>
</evidence>
<keyword evidence="1" id="KW-0472">Membrane</keyword>
<keyword evidence="3" id="KW-1185">Reference proteome</keyword>
<keyword evidence="1" id="KW-1133">Transmembrane helix</keyword>
<dbReference type="Proteomes" id="UP000475862">
    <property type="component" value="Unassembled WGS sequence"/>
</dbReference>
<proteinExistence type="predicted"/>
<dbReference type="OrthoDB" id="9348951at2759"/>
<accession>A0A6G0T3V9</accession>
<keyword evidence="1" id="KW-0812">Transmembrane</keyword>
<name>A0A6G0T3V9_APHGL</name>
<protein>
    <submittedName>
        <fullName evidence="2">Uncharacterized protein</fullName>
    </submittedName>
</protein>
<gene>
    <name evidence="2" type="ORF">AGLY_014327</name>
</gene>
<feature type="transmembrane region" description="Helical" evidence="1">
    <location>
        <begin position="244"/>
        <end position="275"/>
    </location>
</feature>
<comment type="caution">
    <text evidence="2">The sequence shown here is derived from an EMBL/GenBank/DDBJ whole genome shotgun (WGS) entry which is preliminary data.</text>
</comment>
<organism evidence="2 3">
    <name type="scientific">Aphis glycines</name>
    <name type="common">Soybean aphid</name>
    <dbReference type="NCBI Taxonomy" id="307491"/>
    <lineage>
        <taxon>Eukaryota</taxon>
        <taxon>Metazoa</taxon>
        <taxon>Ecdysozoa</taxon>
        <taxon>Arthropoda</taxon>
        <taxon>Hexapoda</taxon>
        <taxon>Insecta</taxon>
        <taxon>Pterygota</taxon>
        <taxon>Neoptera</taxon>
        <taxon>Paraneoptera</taxon>
        <taxon>Hemiptera</taxon>
        <taxon>Sternorrhyncha</taxon>
        <taxon>Aphidomorpha</taxon>
        <taxon>Aphidoidea</taxon>
        <taxon>Aphididae</taxon>
        <taxon>Aphidini</taxon>
        <taxon>Aphis</taxon>
        <taxon>Aphis</taxon>
    </lineage>
</organism>
<dbReference type="AlphaFoldDB" id="A0A6G0T3V9"/>
<sequence>MRNCLIFMFDGFLLPIRLRKIKQTLLSDKTRNTKFRRANAIVMTKSPAFLTYYHSIKTTRTIINTCIPTLAGLPPFKIGAILLLVGGALDDRHGYGGPTDITGMPREDANTCLTTRGCELLVIFMFLIGFGPFRDKDDKDCVLGNGELLEEVITRVETLSYSGINVPRSSFINEDQFLITDVSSKLTSSILPTSFMNSSFTFTFGISISSTNGFIIESVVESTESHGNSNFVSSLLISSDDEHVVGIVVVAVVVVIVVVVVVVVISFVVVIAFIVTSLVTVITGAVFTGTVIVSVFLCLGLRQSETAAFELDNLFSPHIGVNSPSDNLSRRGSIEKVCLFKSDLKLTCARTESGVSKSTQPSAFACCN</sequence>
<feature type="transmembrane region" description="Helical" evidence="1">
    <location>
        <begin position="281"/>
        <end position="301"/>
    </location>
</feature>
<dbReference type="EMBL" id="VYZN01000061">
    <property type="protein sequence ID" value="KAE9525259.1"/>
    <property type="molecule type" value="Genomic_DNA"/>
</dbReference>